<dbReference type="Gene3D" id="2.180.10.10">
    <property type="entry name" value="RHS repeat-associated core"/>
    <property type="match status" value="2"/>
</dbReference>
<organism evidence="5 6">
    <name type="scientific">Streptomyces alkaliterrae</name>
    <dbReference type="NCBI Taxonomy" id="2213162"/>
    <lineage>
        <taxon>Bacteria</taxon>
        <taxon>Bacillati</taxon>
        <taxon>Actinomycetota</taxon>
        <taxon>Actinomycetes</taxon>
        <taxon>Kitasatosporales</taxon>
        <taxon>Streptomycetaceae</taxon>
        <taxon>Streptomyces</taxon>
    </lineage>
</organism>
<feature type="region of interest" description="Disordered" evidence="2">
    <location>
        <begin position="54"/>
        <end position="96"/>
    </location>
</feature>
<reference evidence="6" key="1">
    <citation type="submission" date="2020-05" db="EMBL/GenBank/DDBJ databases">
        <title>Classification of alakaliphilic streptomycetes isolated from an alkaline soil next to Lonar Crater, India and a proposal for the recognition of Streptomyces alkaliterrae sp. nov.</title>
        <authorList>
            <person name="Golinska P."/>
        </authorList>
    </citation>
    <scope>NUCLEOTIDE SEQUENCE [LARGE SCALE GENOMIC DNA]</scope>
    <source>
        <strain evidence="6">OF3</strain>
    </source>
</reference>
<feature type="transmembrane region" description="Helical" evidence="3">
    <location>
        <begin position="2001"/>
        <end position="2023"/>
    </location>
</feature>
<keyword evidence="3" id="KW-0472">Membrane</keyword>
<accession>A0A7W3WLP6</accession>
<dbReference type="NCBIfam" id="TIGR03696">
    <property type="entry name" value="Rhs_assc_core"/>
    <property type="match status" value="1"/>
</dbReference>
<evidence type="ECO:0000256" key="3">
    <source>
        <dbReference type="SAM" id="Phobius"/>
    </source>
</evidence>
<dbReference type="Pfam" id="PF05593">
    <property type="entry name" value="RHS_repeat"/>
    <property type="match status" value="1"/>
</dbReference>
<dbReference type="Pfam" id="PF25023">
    <property type="entry name" value="TEN_YD-shell"/>
    <property type="match status" value="1"/>
</dbReference>
<protein>
    <submittedName>
        <fullName evidence="5">RHS repeat protein</fullName>
    </submittedName>
</protein>
<evidence type="ECO:0000313" key="5">
    <source>
        <dbReference type="EMBL" id="MBB1254648.1"/>
    </source>
</evidence>
<dbReference type="InterPro" id="IPR050708">
    <property type="entry name" value="T6SS_VgrG/RHS"/>
</dbReference>
<dbReference type="PANTHER" id="PTHR32305">
    <property type="match status" value="1"/>
</dbReference>
<dbReference type="InterPro" id="IPR056823">
    <property type="entry name" value="TEN-like_YD-shell"/>
</dbReference>
<dbReference type="Proteomes" id="UP000525686">
    <property type="component" value="Unassembled WGS sequence"/>
</dbReference>
<dbReference type="RefSeq" id="WP_181354624.1">
    <property type="nucleotide sequence ID" value="NZ_JABJWZ010000127.1"/>
</dbReference>
<keyword evidence="1" id="KW-0677">Repeat</keyword>
<dbReference type="InterPro" id="IPR031325">
    <property type="entry name" value="RHS_repeat"/>
</dbReference>
<evidence type="ECO:0000256" key="2">
    <source>
        <dbReference type="SAM" id="MobiDB-lite"/>
    </source>
</evidence>
<feature type="region of interest" description="Disordered" evidence="2">
    <location>
        <begin position="1650"/>
        <end position="1669"/>
    </location>
</feature>
<evidence type="ECO:0000259" key="4">
    <source>
        <dbReference type="Pfam" id="PF25023"/>
    </source>
</evidence>
<keyword evidence="3" id="KW-1133">Transmembrane helix</keyword>
<proteinExistence type="predicted"/>
<feature type="domain" description="Teneurin-like YD-shell" evidence="4">
    <location>
        <begin position="1599"/>
        <end position="1847"/>
    </location>
</feature>
<evidence type="ECO:0000256" key="1">
    <source>
        <dbReference type="ARBA" id="ARBA00022737"/>
    </source>
</evidence>
<feature type="compositionally biased region" description="Basic residues" evidence="2">
    <location>
        <begin position="1928"/>
        <end position="1946"/>
    </location>
</feature>
<keyword evidence="3" id="KW-0812">Transmembrane</keyword>
<dbReference type="EMBL" id="JABJWZ010000127">
    <property type="protein sequence ID" value="MBB1254648.1"/>
    <property type="molecule type" value="Genomic_DNA"/>
</dbReference>
<dbReference type="InterPro" id="IPR006530">
    <property type="entry name" value="YD"/>
</dbReference>
<feature type="region of interest" description="Disordered" evidence="2">
    <location>
        <begin position="280"/>
        <end position="300"/>
    </location>
</feature>
<comment type="caution">
    <text evidence="5">The sequence shown here is derived from an EMBL/GenBank/DDBJ whole genome shotgun (WGS) entry which is preliminary data.</text>
</comment>
<dbReference type="NCBIfam" id="TIGR01643">
    <property type="entry name" value="YD_repeat_2x"/>
    <property type="match status" value="4"/>
</dbReference>
<evidence type="ECO:0000313" key="6">
    <source>
        <dbReference type="Proteomes" id="UP000525686"/>
    </source>
</evidence>
<gene>
    <name evidence="5" type="ORF">H3146_14940</name>
</gene>
<sequence length="2096" mass="226920">MNSNSRPFSSGRIIPRGLRRVALHSLTLVTATAVLTAVLPGEPVAAAERSSLALPGLDHDKPVPVSDVTGGRSTRVDEASGKAARRSPRASWPKAGAATVDLPAVRRGDRRAADKARAKARPGALPVELAHDGRRAERADRPALRLRVETLDRAAAERAGVDGVLLRVTATDRSTGQDAGRTGRTGRIRETVDLTVDYDRFRDAYGGDWAGRLTLKRLPDCALDTSDKAPKAKPSEASAGGNCAPAEALPDVSNDVQAGRLAAPVTLTAGQPMLLAAEAAPSGSGGSFGKTSLSPSGSWSAGGSTGAFNWSYPLETPETSGGLDPELSLDYSSQAVDGRTSATNNQANPVGDGWTLTENFVERTYTGCSDDRSGGNNRTKTGDLCWGSDNATLSLGGESNELVRDDSSGEWRLKDDDGTRVARLSSTARGNGDDNGEYWRVTTTDGTRYYFGYNRLPGWSSGKPETNSTWTVPVYGNHEGEPCHKASFADSHCDQGWRWNLDYVVDPNGDAMAYYYGAETNRYARNMSAATGLGTPTTYVRGGHPLRIEYGLRSNDLYADPAARIRFTAGERCLVTTAFDCAPGKFTKENAKHWPDVPFDQHCASGDCKGKSSPSFWSRKKIDSITTEVRSGSGFRKVDSWRLRYQFPSTGDGSSPALWLAGVLRTGHTGTGDTTLPEVAFRGVQLPNRVAGVNDNIPPLVRYRVHAVDTESGGTLGVTYSKPDCTAADLPAETSNTRRCYPVYWNSEDDPAADWKPVKDWFHKYVVTTVLEEDNVGGAPAQRTDYTYLGGAAWVRSDDEFTKSAHRTHSVFRGYGHVRTTEGTGQDGTRQRTETRYFRGLPGAKVADDEGATVDDAAEFAGMTRAETVYDGDRIISSETSVPWRSSVTASRAREGLPALTARMTGVRETATREPVSDGGWRRTKTETTFDGLGMPVRVVDHGDTGRSGDETCTETTYARNTDKNIVETVATEKVTTGTCATTGELVSHSRTYYDGATSPTTAPTRGLATREEEQDAAGTGFWTVAETVYDSHGRPTRVTDAEGGRTSTAYTPATGGLPTRTVVTDPMGHPTTTDHDPARGVPTAETDANGKRTEAEYDGLGRLLRVWEPGWSRSANPDKPSAAYTYTISRTAPTVVASTVLNNNGDRRTSYEIYDGLLRERQTQMPAANGTGRVITETHYDSRGLTWKSYDSYYATGNPSGTLVAPDDTKVPSVTRTLHDGAGRVTEAVQEKYGEERTRTRTLYEGGDRTTVVPPAGGKATTRITDVHDRPVRLLEYTNTSRTEHQETAYRYDKLGRLVEITDPAGNKWTYTYDARGMVVESDDPDQGVQRRRHDRLGRQTQLTDSRGVTQVMEYDALGRNTALKEGDKLLADWSYDQVAKGELDRSRRLVDGAAYVNRITGFTDDYQPTGRQVVIPSAAGRAAGTYEWGYGYNGYTGAQEWVAQPAVGDVPAERVTTRYDGSDQATRLTAGGRVLVDDTVYDAMGSVLRKQFGPSGKRLYQTSQYDEHTGFLTRLTVDRDHAPQRVEDTRYGYDPSGNITRISTDRGQDAELEKDTQCFSLDPLQRLTDAWTATDDCAAQPGGLTAPKVGGPDAYWHSYRYDALGNRTREVRHGVGGAADTIRTYHYDKEGRPGALTKVTTTGAEQTEDTYGYDSAGNTTTRRAGGRDQRLTWDAEGLLTEVRDGGTVTSFVHDADGQRLLRTHDDTVTLYLPEGNELELGGGTSATGTRYYEHGDDTVAVRVGDDLKYLFDDHHGTATTAVDAEDLEVTTRRSLPFGAVRGAAATSWPGQRGFVGGTEDPTGLTQVGARAYDPELGRFISVDPLTDLGDTQRMNAYTYANNNPVTFSDDDGLFFKKYWKKAKKSVKRYYKKTRSYAKRTYTKAKKRYYSVKRVVKKKFKSVKRYAKVAYKKVKKTFRTYKKVAKKRFATKGPKGPRAKPRRTTGSRSSAIGQRPSPRTMAASTAGGQGGSSFGEGASNLWDKTKNYVRDNKAELGRKAVHLGISVAVSAAAVAVGAAVCAGTAGIGCVVIAAAGVAMIGGAIAHTTAAIAMNEDITGRKAAKWSFGNGAGAAFRATGIVGNVASGAWKAIRGR</sequence>
<feature type="transmembrane region" description="Helical" evidence="3">
    <location>
        <begin position="2074"/>
        <end position="2093"/>
    </location>
</feature>
<feature type="compositionally biased region" description="Basic and acidic residues" evidence="2">
    <location>
        <begin position="1035"/>
        <end position="1044"/>
    </location>
</feature>
<dbReference type="PANTHER" id="PTHR32305:SF17">
    <property type="entry name" value="TRNA NUCLEASE WAPA"/>
    <property type="match status" value="1"/>
</dbReference>
<feature type="transmembrane region" description="Helical" evidence="3">
    <location>
        <begin position="2030"/>
        <end position="2054"/>
    </location>
</feature>
<name>A0A7W3WLP6_9ACTN</name>
<feature type="region of interest" description="Disordered" evidence="2">
    <location>
        <begin position="1928"/>
        <end position="1979"/>
    </location>
</feature>
<feature type="region of interest" description="Disordered" evidence="2">
    <location>
        <begin position="1035"/>
        <end position="1063"/>
    </location>
</feature>
<dbReference type="InterPro" id="IPR022385">
    <property type="entry name" value="Rhs_assc_core"/>
</dbReference>